<keyword evidence="1" id="KW-0812">Transmembrane</keyword>
<feature type="transmembrane region" description="Helical" evidence="1">
    <location>
        <begin position="20"/>
        <end position="38"/>
    </location>
</feature>
<evidence type="ECO:0000256" key="1">
    <source>
        <dbReference type="SAM" id="Phobius"/>
    </source>
</evidence>
<organism evidence="2 3">
    <name type="scientific">Mucilaginibacter hurinus</name>
    <dbReference type="NCBI Taxonomy" id="2201324"/>
    <lineage>
        <taxon>Bacteria</taxon>
        <taxon>Pseudomonadati</taxon>
        <taxon>Bacteroidota</taxon>
        <taxon>Sphingobacteriia</taxon>
        <taxon>Sphingobacteriales</taxon>
        <taxon>Sphingobacteriaceae</taxon>
        <taxon>Mucilaginibacter</taxon>
    </lineage>
</organism>
<keyword evidence="1" id="KW-1133">Transmembrane helix</keyword>
<dbReference type="RefSeq" id="WP_114004013.1">
    <property type="nucleotide sequence ID" value="NZ_QGDC01000002.1"/>
</dbReference>
<keyword evidence="1" id="KW-0472">Membrane</keyword>
<reference evidence="2 3" key="1">
    <citation type="submission" date="2018-05" db="EMBL/GenBank/DDBJ databases">
        <title>Mucilaginibacter hurinus sp. nov., isolated from briquette warehouse soil.</title>
        <authorList>
            <person name="Choi L."/>
        </authorList>
    </citation>
    <scope>NUCLEOTIDE SEQUENCE [LARGE SCALE GENOMIC DNA]</scope>
    <source>
        <strain evidence="2 3">ZR32</strain>
    </source>
</reference>
<sequence length="138" mass="15349">MSTHYTKKKQLENKKSHGGVWVVFVALGIFAVIIFRVASSGTSAMHMFDGMPTSDGVYDVAKEFVRPTLRSDDAVFSDEGYQFADKGDSIYVIKSYAETPTGSGDGTRTKEFFKIILKYKGGTVSRKSNWEVLDLRSN</sequence>
<dbReference type="AlphaFoldDB" id="A0A367GT01"/>
<evidence type="ECO:0000313" key="3">
    <source>
        <dbReference type="Proteomes" id="UP000253209"/>
    </source>
</evidence>
<accession>A0A367GT01</accession>
<dbReference type="OrthoDB" id="799349at2"/>
<proteinExistence type="predicted"/>
<evidence type="ECO:0000313" key="2">
    <source>
        <dbReference type="EMBL" id="RCH55976.1"/>
    </source>
</evidence>
<keyword evidence="3" id="KW-1185">Reference proteome</keyword>
<gene>
    <name evidence="2" type="ORF">DJ568_04285</name>
</gene>
<dbReference type="Proteomes" id="UP000253209">
    <property type="component" value="Unassembled WGS sequence"/>
</dbReference>
<name>A0A367GT01_9SPHI</name>
<comment type="caution">
    <text evidence="2">The sequence shown here is derived from an EMBL/GenBank/DDBJ whole genome shotgun (WGS) entry which is preliminary data.</text>
</comment>
<protein>
    <submittedName>
        <fullName evidence="2">Uncharacterized protein</fullName>
    </submittedName>
</protein>
<dbReference type="EMBL" id="QGDC01000002">
    <property type="protein sequence ID" value="RCH55976.1"/>
    <property type="molecule type" value="Genomic_DNA"/>
</dbReference>